<reference evidence="1" key="3">
    <citation type="submission" date="2022-06" db="UniProtKB">
        <authorList>
            <consortium name="EnsemblPlants"/>
        </authorList>
    </citation>
    <scope>IDENTIFICATION</scope>
</reference>
<organism evidence="1 2">
    <name type="scientific">Triticum urartu</name>
    <name type="common">Red wild einkorn</name>
    <name type="synonym">Crithodium urartu</name>
    <dbReference type="NCBI Taxonomy" id="4572"/>
    <lineage>
        <taxon>Eukaryota</taxon>
        <taxon>Viridiplantae</taxon>
        <taxon>Streptophyta</taxon>
        <taxon>Embryophyta</taxon>
        <taxon>Tracheophyta</taxon>
        <taxon>Spermatophyta</taxon>
        <taxon>Magnoliopsida</taxon>
        <taxon>Liliopsida</taxon>
        <taxon>Poales</taxon>
        <taxon>Poaceae</taxon>
        <taxon>BOP clade</taxon>
        <taxon>Pooideae</taxon>
        <taxon>Triticodae</taxon>
        <taxon>Triticeae</taxon>
        <taxon>Triticinae</taxon>
        <taxon>Triticum</taxon>
    </lineage>
</organism>
<keyword evidence="2" id="KW-1185">Reference proteome</keyword>
<dbReference type="EnsemblPlants" id="TuG1812G0600000497.01.T01">
    <property type="protein sequence ID" value="TuG1812G0600000497.01.T01.cds358527"/>
    <property type="gene ID" value="TuG1812G0600000497.01"/>
</dbReference>
<reference evidence="1" key="2">
    <citation type="submission" date="2018-03" db="EMBL/GenBank/DDBJ databases">
        <title>The Triticum urartu genome reveals the dynamic nature of wheat genome evolution.</title>
        <authorList>
            <person name="Ling H."/>
            <person name="Ma B."/>
            <person name="Shi X."/>
            <person name="Liu H."/>
            <person name="Dong L."/>
            <person name="Sun H."/>
            <person name="Cao Y."/>
            <person name="Gao Q."/>
            <person name="Zheng S."/>
            <person name="Li Y."/>
            <person name="Yu Y."/>
            <person name="Du H."/>
            <person name="Qi M."/>
            <person name="Li Y."/>
            <person name="Yu H."/>
            <person name="Cui Y."/>
            <person name="Wang N."/>
            <person name="Chen C."/>
            <person name="Wu H."/>
            <person name="Zhao Y."/>
            <person name="Zhang J."/>
            <person name="Li Y."/>
            <person name="Zhou W."/>
            <person name="Zhang B."/>
            <person name="Hu W."/>
            <person name="Eijk M."/>
            <person name="Tang J."/>
            <person name="Witsenboer H."/>
            <person name="Zhao S."/>
            <person name="Li Z."/>
            <person name="Zhang A."/>
            <person name="Wang D."/>
            <person name="Liang C."/>
        </authorList>
    </citation>
    <scope>NUCLEOTIDE SEQUENCE [LARGE SCALE GENOMIC DNA]</scope>
    <source>
        <strain evidence="1">cv. G1812</strain>
    </source>
</reference>
<proteinExistence type="predicted"/>
<evidence type="ECO:0000313" key="2">
    <source>
        <dbReference type="Proteomes" id="UP000015106"/>
    </source>
</evidence>
<accession>A0A8R7UQZ5</accession>
<evidence type="ECO:0000313" key="1">
    <source>
        <dbReference type="EnsemblPlants" id="TuG1812G0600000497.01.T01.cds358527"/>
    </source>
</evidence>
<dbReference type="Proteomes" id="UP000015106">
    <property type="component" value="Chromosome 6"/>
</dbReference>
<dbReference type="Gramene" id="TuG1812G0600000497.01.T01">
    <property type="protein sequence ID" value="TuG1812G0600000497.01.T01.cds358527"/>
    <property type="gene ID" value="TuG1812G0600000497.01"/>
</dbReference>
<name>A0A8R7UQZ5_TRIUA</name>
<dbReference type="AlphaFoldDB" id="A0A8R7UQZ5"/>
<sequence length="124" mass="13146">MHGCCIAATQHSAWKFTSFATKYLPAVARIVLSAPMAHYSASTTKTTTTTIEPGLLPIASATLSIRPGFLPAISTKPTGPGLCPASTTAPVRGNKEPSATDATCNVQCLHPSILHHHAIWHLRY</sequence>
<protein>
    <submittedName>
        <fullName evidence="1">Uncharacterized protein</fullName>
    </submittedName>
</protein>
<reference evidence="2" key="1">
    <citation type="journal article" date="2013" name="Nature">
        <title>Draft genome of the wheat A-genome progenitor Triticum urartu.</title>
        <authorList>
            <person name="Ling H.Q."/>
            <person name="Zhao S."/>
            <person name="Liu D."/>
            <person name="Wang J."/>
            <person name="Sun H."/>
            <person name="Zhang C."/>
            <person name="Fan H."/>
            <person name="Li D."/>
            <person name="Dong L."/>
            <person name="Tao Y."/>
            <person name="Gao C."/>
            <person name="Wu H."/>
            <person name="Li Y."/>
            <person name="Cui Y."/>
            <person name="Guo X."/>
            <person name="Zheng S."/>
            <person name="Wang B."/>
            <person name="Yu K."/>
            <person name="Liang Q."/>
            <person name="Yang W."/>
            <person name="Lou X."/>
            <person name="Chen J."/>
            <person name="Feng M."/>
            <person name="Jian J."/>
            <person name="Zhang X."/>
            <person name="Luo G."/>
            <person name="Jiang Y."/>
            <person name="Liu J."/>
            <person name="Wang Z."/>
            <person name="Sha Y."/>
            <person name="Zhang B."/>
            <person name="Wu H."/>
            <person name="Tang D."/>
            <person name="Shen Q."/>
            <person name="Xue P."/>
            <person name="Zou S."/>
            <person name="Wang X."/>
            <person name="Liu X."/>
            <person name="Wang F."/>
            <person name="Yang Y."/>
            <person name="An X."/>
            <person name="Dong Z."/>
            <person name="Zhang K."/>
            <person name="Zhang X."/>
            <person name="Luo M.C."/>
            <person name="Dvorak J."/>
            <person name="Tong Y."/>
            <person name="Wang J."/>
            <person name="Yang H."/>
            <person name="Li Z."/>
            <person name="Wang D."/>
            <person name="Zhang A."/>
            <person name="Wang J."/>
        </authorList>
    </citation>
    <scope>NUCLEOTIDE SEQUENCE</scope>
    <source>
        <strain evidence="2">cv. G1812</strain>
    </source>
</reference>